<comment type="caution">
    <text evidence="1">The sequence shown here is derived from an EMBL/GenBank/DDBJ whole genome shotgun (WGS) entry which is preliminary data.</text>
</comment>
<sequence length="246" mass="28847">MTTHSRHVDDEQITSFIKHGKHLRKILLPVFEDLQFRVTFRLLPLRARSWFLVASNPRIQYCVRDGCNAIESEQHLFFDCTLASRLWGHLNQVMSPFFRTRPTWLDIVLAKKMRVRAKWKIHVGAIHDIWDALRTAALHFIWKDRNRCLFDGRLPTPELPALSAIFTTLEAHIRFFSRHIYERDQLSALFMIVRVMKTYSLSGLFTHMDTEFTADFHGCKWLEREGMAVPSQRSLVRSPAGTEVKP</sequence>
<dbReference type="EMBL" id="CAKLBY020000098">
    <property type="protein sequence ID" value="CAK7926343.1"/>
    <property type="molecule type" value="Genomic_DNA"/>
</dbReference>
<evidence type="ECO:0000313" key="2">
    <source>
        <dbReference type="Proteomes" id="UP001162060"/>
    </source>
</evidence>
<gene>
    <name evidence="1" type="ORF">PM001_LOCUS11493</name>
</gene>
<dbReference type="Proteomes" id="UP001162060">
    <property type="component" value="Unassembled WGS sequence"/>
</dbReference>
<organism evidence="1 2">
    <name type="scientific">Peronospora matthiolae</name>
    <dbReference type="NCBI Taxonomy" id="2874970"/>
    <lineage>
        <taxon>Eukaryota</taxon>
        <taxon>Sar</taxon>
        <taxon>Stramenopiles</taxon>
        <taxon>Oomycota</taxon>
        <taxon>Peronosporomycetes</taxon>
        <taxon>Peronosporales</taxon>
        <taxon>Peronosporaceae</taxon>
        <taxon>Peronospora</taxon>
    </lineage>
</organism>
<proteinExistence type="predicted"/>
<protein>
    <recommendedName>
        <fullName evidence="3">Reverse transcriptase zinc-binding domain-containing protein</fullName>
    </recommendedName>
</protein>
<reference evidence="1" key="1">
    <citation type="submission" date="2024-01" db="EMBL/GenBank/DDBJ databases">
        <authorList>
            <person name="Webb A."/>
        </authorList>
    </citation>
    <scope>NUCLEOTIDE SEQUENCE</scope>
    <source>
        <strain evidence="1">Pm1</strain>
    </source>
</reference>
<accession>A0AAV1TY44</accession>
<name>A0AAV1TY44_9STRA</name>
<dbReference type="AlphaFoldDB" id="A0AAV1TY44"/>
<evidence type="ECO:0000313" key="1">
    <source>
        <dbReference type="EMBL" id="CAK7926343.1"/>
    </source>
</evidence>
<evidence type="ECO:0008006" key="3">
    <source>
        <dbReference type="Google" id="ProtNLM"/>
    </source>
</evidence>